<reference evidence="1 2" key="1">
    <citation type="submission" date="2012-02" db="EMBL/GenBank/DDBJ databases">
        <authorList>
            <person name="Harkins D.M."/>
            <person name="Madupu R."/>
            <person name="Durkin A.S."/>
            <person name="Torralba M."/>
            <person name="Methe B."/>
            <person name="Sutton G.G."/>
            <person name="Nelson K.E."/>
        </authorList>
    </citation>
    <scope>NUCLEOTIDE SEQUENCE [LARGE SCALE GENOMIC DNA]</scope>
    <source>
        <strain evidence="1 2">HK385</strain>
    </source>
</reference>
<accession>A0ABP2P1R9</accession>
<name>A0ABP2P1R9_HAEPH</name>
<dbReference type="EMBL" id="AJSW01000043">
    <property type="protein sequence ID" value="EIJ69243.1"/>
    <property type="molecule type" value="Genomic_DNA"/>
</dbReference>
<dbReference type="Proteomes" id="UP000003016">
    <property type="component" value="Unassembled WGS sequence"/>
</dbReference>
<evidence type="ECO:0000313" key="1">
    <source>
        <dbReference type="EMBL" id="EIJ69243.1"/>
    </source>
</evidence>
<gene>
    <name evidence="1" type="ORF">HMPREF1050_0962</name>
</gene>
<protein>
    <submittedName>
        <fullName evidence="1">Uncharacterized protein</fullName>
    </submittedName>
</protein>
<organism evidence="1 2">
    <name type="scientific">Haemophilus parahaemolyticus HK385</name>
    <dbReference type="NCBI Taxonomy" id="1095744"/>
    <lineage>
        <taxon>Bacteria</taxon>
        <taxon>Pseudomonadati</taxon>
        <taxon>Pseudomonadota</taxon>
        <taxon>Gammaproteobacteria</taxon>
        <taxon>Pasteurellales</taxon>
        <taxon>Pasteurellaceae</taxon>
        <taxon>Haemophilus</taxon>
    </lineage>
</organism>
<keyword evidence="2" id="KW-1185">Reference proteome</keyword>
<proteinExistence type="predicted"/>
<evidence type="ECO:0000313" key="2">
    <source>
        <dbReference type="Proteomes" id="UP000003016"/>
    </source>
</evidence>
<sequence>MWTIIFLLKGHKMKLQQWIKQNQLGLLFQQGSFGLEK</sequence>
<comment type="caution">
    <text evidence="1">The sequence shown here is derived from an EMBL/GenBank/DDBJ whole genome shotgun (WGS) entry which is preliminary data.</text>
</comment>